<name>A0A6A6B282_9PEZI</name>
<feature type="active site" description="Proton donor" evidence="3">
    <location>
        <position position="559"/>
    </location>
</feature>
<keyword evidence="8" id="KW-1185">Reference proteome</keyword>
<dbReference type="RefSeq" id="XP_033392845.1">
    <property type="nucleotide sequence ID" value="XM_033539401.1"/>
</dbReference>
<reference evidence="7" key="1">
    <citation type="journal article" date="2020" name="Stud. Mycol.">
        <title>101 Dothideomycetes genomes: a test case for predicting lifestyles and emergence of pathogens.</title>
        <authorList>
            <person name="Haridas S."/>
            <person name="Albert R."/>
            <person name="Binder M."/>
            <person name="Bloem J."/>
            <person name="Labutti K."/>
            <person name="Salamov A."/>
            <person name="Andreopoulos B."/>
            <person name="Baker S."/>
            <person name="Barry K."/>
            <person name="Bills G."/>
            <person name="Bluhm B."/>
            <person name="Cannon C."/>
            <person name="Castanera R."/>
            <person name="Culley D."/>
            <person name="Daum C."/>
            <person name="Ezra D."/>
            <person name="Gonzalez J."/>
            <person name="Henrissat B."/>
            <person name="Kuo A."/>
            <person name="Liang C."/>
            <person name="Lipzen A."/>
            <person name="Lutzoni F."/>
            <person name="Magnuson J."/>
            <person name="Mondo S."/>
            <person name="Nolan M."/>
            <person name="Ohm R."/>
            <person name="Pangilinan J."/>
            <person name="Park H.-J."/>
            <person name="Ramirez L."/>
            <person name="Alfaro M."/>
            <person name="Sun H."/>
            <person name="Tritt A."/>
            <person name="Yoshinaga Y."/>
            <person name="Zwiers L.-H."/>
            <person name="Turgeon B."/>
            <person name="Goodwin S."/>
            <person name="Spatafora J."/>
            <person name="Crous P."/>
            <person name="Grigoriev I."/>
        </authorList>
    </citation>
    <scope>NUCLEOTIDE SEQUENCE</scope>
    <source>
        <strain evidence="7">CBS 121167</strain>
    </source>
</reference>
<dbReference type="GO" id="GO:0016614">
    <property type="term" value="F:oxidoreductase activity, acting on CH-OH group of donors"/>
    <property type="evidence" value="ECO:0007669"/>
    <property type="project" value="InterPro"/>
</dbReference>
<dbReference type="InterPro" id="IPR000172">
    <property type="entry name" value="GMC_OxRdtase_N"/>
</dbReference>
<feature type="domain" description="Glucose-methanol-choline oxidoreductase N-terminal" evidence="6">
    <location>
        <begin position="320"/>
        <end position="334"/>
    </location>
</feature>
<keyword evidence="4" id="KW-0274">FAD</keyword>
<dbReference type="InterPro" id="IPR036188">
    <property type="entry name" value="FAD/NAD-bd_sf"/>
</dbReference>
<dbReference type="Gene3D" id="3.50.50.60">
    <property type="entry name" value="FAD/NAD(P)-binding domain"/>
    <property type="match status" value="1"/>
</dbReference>
<comment type="cofactor">
    <cofactor evidence="4">
        <name>FAD</name>
        <dbReference type="ChEBI" id="CHEBI:57692"/>
    </cofactor>
</comment>
<feature type="signal peptide" evidence="5">
    <location>
        <begin position="1"/>
        <end position="21"/>
    </location>
</feature>
<accession>A0A6A6B282</accession>
<dbReference type="GeneID" id="54296897"/>
<dbReference type="Pfam" id="PF00732">
    <property type="entry name" value="GMC_oxred_N"/>
    <property type="match status" value="1"/>
</dbReference>
<gene>
    <name evidence="7" type="ORF">K452DRAFT_279131</name>
</gene>
<dbReference type="InterPro" id="IPR007867">
    <property type="entry name" value="GMC_OxRtase_C"/>
</dbReference>
<evidence type="ECO:0000256" key="4">
    <source>
        <dbReference type="PIRSR" id="PIRSR000137-2"/>
    </source>
</evidence>
<evidence type="ECO:0000256" key="2">
    <source>
        <dbReference type="ARBA" id="ARBA00023180"/>
    </source>
</evidence>
<feature type="binding site" evidence="4">
    <location>
        <begin position="558"/>
        <end position="559"/>
    </location>
    <ligand>
        <name>FAD</name>
        <dbReference type="ChEBI" id="CHEBI:57692"/>
    </ligand>
</feature>
<comment type="similarity">
    <text evidence="1">Belongs to the GMC oxidoreductase family.</text>
</comment>
<evidence type="ECO:0000313" key="7">
    <source>
        <dbReference type="EMBL" id="KAF2137127.1"/>
    </source>
</evidence>
<proteinExistence type="inferred from homology"/>
<evidence type="ECO:0000259" key="6">
    <source>
        <dbReference type="PROSITE" id="PS00624"/>
    </source>
</evidence>
<dbReference type="GO" id="GO:0044550">
    <property type="term" value="P:secondary metabolite biosynthetic process"/>
    <property type="evidence" value="ECO:0007669"/>
    <property type="project" value="TreeGrafter"/>
</dbReference>
<dbReference type="SUPFAM" id="SSF51905">
    <property type="entry name" value="FAD/NAD(P)-binding domain"/>
    <property type="match status" value="1"/>
</dbReference>
<evidence type="ECO:0000256" key="3">
    <source>
        <dbReference type="PIRSR" id="PIRSR000137-1"/>
    </source>
</evidence>
<protein>
    <submittedName>
        <fullName evidence="7">GMC oxidoreductase</fullName>
    </submittedName>
</protein>
<dbReference type="OrthoDB" id="269227at2759"/>
<evidence type="ECO:0000313" key="8">
    <source>
        <dbReference type="Proteomes" id="UP000799438"/>
    </source>
</evidence>
<dbReference type="Gene3D" id="3.30.560.10">
    <property type="entry name" value="Glucose Oxidase, domain 3"/>
    <property type="match status" value="1"/>
</dbReference>
<feature type="chain" id="PRO_5025531797" evidence="5">
    <location>
        <begin position="22"/>
        <end position="622"/>
    </location>
</feature>
<dbReference type="Pfam" id="PF05199">
    <property type="entry name" value="GMC_oxred_C"/>
    <property type="match status" value="1"/>
</dbReference>
<dbReference type="InterPro" id="IPR012132">
    <property type="entry name" value="GMC_OxRdtase"/>
</dbReference>
<organism evidence="7 8">
    <name type="scientific">Aplosporella prunicola CBS 121167</name>
    <dbReference type="NCBI Taxonomy" id="1176127"/>
    <lineage>
        <taxon>Eukaryota</taxon>
        <taxon>Fungi</taxon>
        <taxon>Dikarya</taxon>
        <taxon>Ascomycota</taxon>
        <taxon>Pezizomycotina</taxon>
        <taxon>Dothideomycetes</taxon>
        <taxon>Dothideomycetes incertae sedis</taxon>
        <taxon>Botryosphaeriales</taxon>
        <taxon>Aplosporellaceae</taxon>
        <taxon>Aplosporella</taxon>
    </lineage>
</organism>
<dbReference type="AlphaFoldDB" id="A0A6A6B282"/>
<dbReference type="PIRSF" id="PIRSF000137">
    <property type="entry name" value="Alcohol_oxidase"/>
    <property type="match status" value="1"/>
</dbReference>
<evidence type="ECO:0000256" key="5">
    <source>
        <dbReference type="SAM" id="SignalP"/>
    </source>
</evidence>
<evidence type="ECO:0000256" key="1">
    <source>
        <dbReference type="ARBA" id="ARBA00010790"/>
    </source>
</evidence>
<dbReference type="PROSITE" id="PS00624">
    <property type="entry name" value="GMC_OXRED_2"/>
    <property type="match status" value="1"/>
</dbReference>
<dbReference type="SUPFAM" id="SSF54373">
    <property type="entry name" value="FAD-linked reductases, C-terminal domain"/>
    <property type="match status" value="1"/>
</dbReference>
<feature type="active site" description="Proton acceptor" evidence="3">
    <location>
        <position position="603"/>
    </location>
</feature>
<sequence>MNALKAITLLFAAGIWVHADARPTDYFSATDPLFGSSFGIPGNQTFDYVIVGGGTAGLALANRLSQNHAWTVAVVEAGGFPEIENGNVSQIPIYGASGSDKGTANFNPAVDWGFVTVSQKEINNSRVHYARGKCLGGSSARNYMAYQRGSVDSYNQWASLVGDESYRWSSFLPYLQKSVSFHAPDPLKRAANATPQYDLRSIGQKGEVSLTFSNYAQAISSWVQKGLAEMGIRPVAGFTSGRLLGSSYVLQTIQKSQVRETSETAFLAPAQQRGNLIVFTHSMAKKILFDSEKTATSVLVDTAGKTYTISARREIVLSAGAFQSPQLLMVSGVGPKPTLDKFGISVVADRPGVGQNMWDHVFFGPSYRVKVITSSALNDREFASRAAIDFNKRQAGIMTNSGGDFFAWEKLPAASRASFPKAVKKSLDRFPADWPEVEYLTVAGFLGDNYDYVRSTPKDSYNYASVVAAIVAPLSRGTVSISSADAADPPVIDPHWLEDPADQAVAIAAYRRIRQLFKTKAMSAVLIGPEYYPGITHGRPQSDAELLSKIKRDFNTVWHASCTCKMGRSNDPMAVVDSRARVIGTNKLRVVDASAFAILPPGHPVSTIYGLVEKIAEDIKKN</sequence>
<dbReference type="PANTHER" id="PTHR11552:SF138">
    <property type="entry name" value="DEHYDROGENASE PKFF-RELATED"/>
    <property type="match status" value="1"/>
</dbReference>
<keyword evidence="5" id="KW-0732">Signal</keyword>
<dbReference type="GO" id="GO:0050660">
    <property type="term" value="F:flavin adenine dinucleotide binding"/>
    <property type="evidence" value="ECO:0007669"/>
    <property type="project" value="InterPro"/>
</dbReference>
<keyword evidence="2" id="KW-0325">Glycoprotein</keyword>
<dbReference type="PANTHER" id="PTHR11552">
    <property type="entry name" value="GLUCOSE-METHANOL-CHOLINE GMC OXIDOREDUCTASE"/>
    <property type="match status" value="1"/>
</dbReference>
<keyword evidence="4" id="KW-0285">Flavoprotein</keyword>
<dbReference type="Proteomes" id="UP000799438">
    <property type="component" value="Unassembled WGS sequence"/>
</dbReference>
<dbReference type="EMBL" id="ML995507">
    <property type="protein sequence ID" value="KAF2137127.1"/>
    <property type="molecule type" value="Genomic_DNA"/>
</dbReference>